<dbReference type="SUPFAM" id="SSF49265">
    <property type="entry name" value="Fibronectin type III"/>
    <property type="match status" value="1"/>
</dbReference>
<dbReference type="EMBL" id="QBIY01013213">
    <property type="protein sequence ID" value="RXN10285.1"/>
    <property type="molecule type" value="Genomic_DNA"/>
</dbReference>
<dbReference type="InterPro" id="IPR003530">
    <property type="entry name" value="Hematopoietin_rcpt_L_F3_CS"/>
</dbReference>
<evidence type="ECO:0000313" key="13">
    <source>
        <dbReference type="EMBL" id="RXN10285.1"/>
    </source>
</evidence>
<keyword evidence="8" id="KW-0325">Glycoprotein</keyword>
<keyword evidence="3 11" id="KW-0732">Signal</keyword>
<gene>
    <name evidence="13" type="ORF">ROHU_030863</name>
</gene>
<evidence type="ECO:0000256" key="9">
    <source>
        <dbReference type="ARBA" id="ARBA00023319"/>
    </source>
</evidence>
<dbReference type="CDD" id="cd00063">
    <property type="entry name" value="FN3"/>
    <property type="match status" value="1"/>
</dbReference>
<evidence type="ECO:0000256" key="3">
    <source>
        <dbReference type="ARBA" id="ARBA00022729"/>
    </source>
</evidence>
<evidence type="ECO:0000313" key="14">
    <source>
        <dbReference type="Proteomes" id="UP000290572"/>
    </source>
</evidence>
<organism evidence="13 14">
    <name type="scientific">Labeo rohita</name>
    <name type="common">Indian major carp</name>
    <name type="synonym">Cyprinus rohita</name>
    <dbReference type="NCBI Taxonomy" id="84645"/>
    <lineage>
        <taxon>Eukaryota</taxon>
        <taxon>Metazoa</taxon>
        <taxon>Chordata</taxon>
        <taxon>Craniata</taxon>
        <taxon>Vertebrata</taxon>
        <taxon>Euteleostomi</taxon>
        <taxon>Actinopterygii</taxon>
        <taxon>Neopterygii</taxon>
        <taxon>Teleostei</taxon>
        <taxon>Ostariophysi</taxon>
        <taxon>Cypriniformes</taxon>
        <taxon>Cyprinidae</taxon>
        <taxon>Labeoninae</taxon>
        <taxon>Labeonini</taxon>
        <taxon>Labeo</taxon>
    </lineage>
</organism>
<reference evidence="13 14" key="1">
    <citation type="submission" date="2018-03" db="EMBL/GenBank/DDBJ databases">
        <title>Draft genome sequence of Rohu Carp (Labeo rohita).</title>
        <authorList>
            <person name="Das P."/>
            <person name="Kushwaha B."/>
            <person name="Joshi C.G."/>
            <person name="Kumar D."/>
            <person name="Nagpure N.S."/>
            <person name="Sahoo L."/>
            <person name="Das S.P."/>
            <person name="Bit A."/>
            <person name="Patnaik S."/>
            <person name="Meher P.K."/>
            <person name="Jayasankar P."/>
            <person name="Koringa P.G."/>
            <person name="Patel N.V."/>
            <person name="Hinsu A.T."/>
            <person name="Kumar R."/>
            <person name="Pandey M."/>
            <person name="Agarwal S."/>
            <person name="Srivastava S."/>
            <person name="Singh M."/>
            <person name="Iquebal M.A."/>
            <person name="Jaiswal S."/>
            <person name="Angadi U.B."/>
            <person name="Kumar N."/>
            <person name="Raza M."/>
            <person name="Shah T.M."/>
            <person name="Rai A."/>
            <person name="Jena J.K."/>
        </authorList>
    </citation>
    <scope>NUCLEOTIDE SEQUENCE [LARGE SCALE GENOMIC DNA]</scope>
    <source>
        <strain evidence="13">DASCIFA01</strain>
        <tissue evidence="13">Testis</tissue>
    </source>
</reference>
<evidence type="ECO:0000256" key="6">
    <source>
        <dbReference type="ARBA" id="ARBA00023157"/>
    </source>
</evidence>
<name>A0A498LY10_LABRO</name>
<comment type="subcellular location">
    <subcellularLocation>
        <location evidence="1">Membrane</location>
        <topology evidence="1">Single-pass type I membrane protein</topology>
    </subcellularLocation>
</comment>
<evidence type="ECO:0000256" key="10">
    <source>
        <dbReference type="SAM" id="Phobius"/>
    </source>
</evidence>
<dbReference type="InterPro" id="IPR003961">
    <property type="entry name" value="FN3_dom"/>
</dbReference>
<dbReference type="Proteomes" id="UP000290572">
    <property type="component" value="Unassembled WGS sequence"/>
</dbReference>
<evidence type="ECO:0000256" key="1">
    <source>
        <dbReference type="ARBA" id="ARBA00004479"/>
    </source>
</evidence>
<proteinExistence type="predicted"/>
<dbReference type="PROSITE" id="PS01354">
    <property type="entry name" value="HEMATOPO_REC_L_F3"/>
    <property type="match status" value="1"/>
</dbReference>
<accession>A0A498LY10</accession>
<keyword evidence="2 10" id="KW-0812">Transmembrane</keyword>
<feature type="transmembrane region" description="Helical" evidence="10">
    <location>
        <begin position="382"/>
        <end position="406"/>
    </location>
</feature>
<evidence type="ECO:0000256" key="8">
    <source>
        <dbReference type="ARBA" id="ARBA00023180"/>
    </source>
</evidence>
<evidence type="ECO:0000256" key="5">
    <source>
        <dbReference type="ARBA" id="ARBA00023136"/>
    </source>
</evidence>
<dbReference type="PROSITE" id="PS50853">
    <property type="entry name" value="FN3"/>
    <property type="match status" value="1"/>
</dbReference>
<dbReference type="STRING" id="84645.A0A498LY10"/>
<sequence>MWTRSTLKFLFVVLAAIEVQSAPEDCPRQESLPGVLILKLGSNVVFGCRGDITVDGVSLASAGVVNKKYRNKRTEDITVRWTSQRGYANATQLTRMKRNATTGTYQKTEAKGDTTTTIKPPVTIKKEQTASTRVLRAVTQTTGQDEKVFRITTDFEQDDYEDYDYEEEHSRVTRGIKRRTRWTLNGRQVHAGVERGGILRRPHLNWTDSGNYSCYRGERLISTFRISVAIKPDPPTHVVVRAVPGQQHILKVSWSYPNTWKNDFYALLFELRYRPQLKEQYQTVPIDDVMEKQVSWTIYDAMPHTQYEVQLRAKDEFDGIWSDWTDTVYAVTWEAPKTTTTTESITLETLEMFPEGSGGSGEDSSVGSVATDGANDIDYATVWLWVSCFFGLLFLAVLTMFTVYLIRGRLHFVSRIGKQTLPFAFFLHSPRPLPAPAPSELLPEEGKSLMSPPKHNQQHFLPVQQEEQEGIHLHNMDYFLSPGTEGVPWAIDRHE</sequence>
<dbReference type="Gene3D" id="2.60.40.10">
    <property type="entry name" value="Immunoglobulins"/>
    <property type="match status" value="1"/>
</dbReference>
<feature type="signal peptide" evidence="11">
    <location>
        <begin position="1"/>
        <end position="21"/>
    </location>
</feature>
<keyword evidence="4 10" id="KW-1133">Transmembrane helix</keyword>
<keyword evidence="9" id="KW-0393">Immunoglobulin domain</keyword>
<dbReference type="AlphaFoldDB" id="A0A498LY10"/>
<dbReference type="PANTHER" id="PTHR23037">
    <property type="entry name" value="CYTOKINE RECEPTOR"/>
    <property type="match status" value="1"/>
</dbReference>
<evidence type="ECO:0000256" key="11">
    <source>
        <dbReference type="SAM" id="SignalP"/>
    </source>
</evidence>
<dbReference type="GO" id="GO:0004896">
    <property type="term" value="F:cytokine receptor activity"/>
    <property type="evidence" value="ECO:0007669"/>
    <property type="project" value="InterPro"/>
</dbReference>
<comment type="caution">
    <text evidence="13">The sequence shown here is derived from an EMBL/GenBank/DDBJ whole genome shotgun (WGS) entry which is preliminary data.</text>
</comment>
<dbReference type="InterPro" id="IPR036179">
    <property type="entry name" value="Ig-like_dom_sf"/>
</dbReference>
<dbReference type="InterPro" id="IPR013783">
    <property type="entry name" value="Ig-like_fold"/>
</dbReference>
<dbReference type="PANTHER" id="PTHR23037:SF35">
    <property type="entry name" value="FIBRONECTIN TYPE-III DOMAIN-CONTAINING PROTEIN"/>
    <property type="match status" value="1"/>
</dbReference>
<keyword evidence="6" id="KW-1015">Disulfide bond</keyword>
<dbReference type="SUPFAM" id="SSF48726">
    <property type="entry name" value="Immunoglobulin"/>
    <property type="match status" value="1"/>
</dbReference>
<keyword evidence="5 10" id="KW-0472">Membrane</keyword>
<evidence type="ECO:0000256" key="7">
    <source>
        <dbReference type="ARBA" id="ARBA00023170"/>
    </source>
</evidence>
<dbReference type="InterPro" id="IPR036116">
    <property type="entry name" value="FN3_sf"/>
</dbReference>
<dbReference type="SMART" id="SM00060">
    <property type="entry name" value="FN3"/>
    <property type="match status" value="1"/>
</dbReference>
<keyword evidence="14" id="KW-1185">Reference proteome</keyword>
<evidence type="ECO:0000256" key="2">
    <source>
        <dbReference type="ARBA" id="ARBA00022692"/>
    </source>
</evidence>
<feature type="domain" description="Fibronectin type-III" evidence="12">
    <location>
        <begin position="234"/>
        <end position="335"/>
    </location>
</feature>
<evidence type="ECO:0000256" key="4">
    <source>
        <dbReference type="ARBA" id="ARBA00022989"/>
    </source>
</evidence>
<evidence type="ECO:0000259" key="12">
    <source>
        <dbReference type="PROSITE" id="PS50853"/>
    </source>
</evidence>
<protein>
    <submittedName>
        <fullName evidence="13">Interleukin-6 receptor subunit alpha-like isoform X1</fullName>
    </submittedName>
</protein>
<dbReference type="GO" id="GO:0009897">
    <property type="term" value="C:external side of plasma membrane"/>
    <property type="evidence" value="ECO:0007669"/>
    <property type="project" value="TreeGrafter"/>
</dbReference>
<keyword evidence="7 13" id="KW-0675">Receptor</keyword>
<feature type="chain" id="PRO_5019753008" evidence="11">
    <location>
        <begin position="22"/>
        <end position="495"/>
    </location>
</feature>